<reference evidence="10" key="2">
    <citation type="journal article" date="2021" name="PeerJ">
        <title>Extensive microbial diversity within the chicken gut microbiome revealed by metagenomics and culture.</title>
        <authorList>
            <person name="Gilroy R."/>
            <person name="Ravi A."/>
            <person name="Getino M."/>
            <person name="Pursley I."/>
            <person name="Horton D.L."/>
            <person name="Alikhan N.F."/>
            <person name="Baker D."/>
            <person name="Gharbi K."/>
            <person name="Hall N."/>
            <person name="Watson M."/>
            <person name="Adriaenssens E.M."/>
            <person name="Foster-Nyarko E."/>
            <person name="Jarju S."/>
            <person name="Secka A."/>
            <person name="Antonio M."/>
            <person name="Oren A."/>
            <person name="Chaudhuri R.R."/>
            <person name="La Ragione R."/>
            <person name="Hildebrand F."/>
            <person name="Pallen M.J."/>
        </authorList>
    </citation>
    <scope>NUCLEOTIDE SEQUENCE</scope>
    <source>
        <strain evidence="10">6276</strain>
    </source>
</reference>
<evidence type="ECO:0000256" key="1">
    <source>
        <dbReference type="ARBA" id="ARBA00000012"/>
    </source>
</evidence>
<name>A0A9D1F1K7_9BACT</name>
<accession>A0A9D1F1K7</accession>
<comment type="catalytic activity">
    <reaction evidence="1">
        <text>(7,8-dihydropterin-6-yl)methyl diphosphate + 4-aminobenzoate = 7,8-dihydropteroate + diphosphate</text>
        <dbReference type="Rhea" id="RHEA:19949"/>
        <dbReference type="ChEBI" id="CHEBI:17836"/>
        <dbReference type="ChEBI" id="CHEBI:17839"/>
        <dbReference type="ChEBI" id="CHEBI:33019"/>
        <dbReference type="ChEBI" id="CHEBI:72950"/>
        <dbReference type="EC" id="2.5.1.15"/>
    </reaction>
</comment>
<dbReference type="SUPFAM" id="SSF51717">
    <property type="entry name" value="Dihydropteroate synthetase-like"/>
    <property type="match status" value="1"/>
</dbReference>
<dbReference type="GO" id="GO:0004156">
    <property type="term" value="F:dihydropteroate synthase activity"/>
    <property type="evidence" value="ECO:0007669"/>
    <property type="project" value="UniProtKB-EC"/>
</dbReference>
<dbReference type="InterPro" id="IPR011005">
    <property type="entry name" value="Dihydropteroate_synth-like_sf"/>
</dbReference>
<evidence type="ECO:0000256" key="7">
    <source>
        <dbReference type="ARBA" id="ARBA00022842"/>
    </source>
</evidence>
<keyword evidence="5 10" id="KW-0808">Transferase</keyword>
<dbReference type="GO" id="GO:0046654">
    <property type="term" value="P:tetrahydrofolate biosynthetic process"/>
    <property type="evidence" value="ECO:0007669"/>
    <property type="project" value="TreeGrafter"/>
</dbReference>
<dbReference type="PANTHER" id="PTHR20941:SF1">
    <property type="entry name" value="FOLIC ACID SYNTHESIS PROTEIN FOL1"/>
    <property type="match status" value="1"/>
</dbReference>
<feature type="domain" description="Pterin-binding" evidence="9">
    <location>
        <begin position="120"/>
        <end position="373"/>
    </location>
</feature>
<dbReference type="PANTHER" id="PTHR20941">
    <property type="entry name" value="FOLATE SYNTHESIS PROTEINS"/>
    <property type="match status" value="1"/>
</dbReference>
<evidence type="ECO:0000313" key="11">
    <source>
        <dbReference type="Proteomes" id="UP000823928"/>
    </source>
</evidence>
<dbReference type="InterPro" id="IPR000489">
    <property type="entry name" value="Pterin-binding_dom"/>
</dbReference>
<comment type="cofactor">
    <cofactor evidence="2">
        <name>Mg(2+)</name>
        <dbReference type="ChEBI" id="CHEBI:18420"/>
    </cofactor>
</comment>
<dbReference type="Pfam" id="PF00809">
    <property type="entry name" value="Pterin_bind"/>
    <property type="match status" value="1"/>
</dbReference>
<dbReference type="EC" id="2.5.1.15" evidence="4"/>
<dbReference type="GO" id="GO:0046656">
    <property type="term" value="P:folic acid biosynthetic process"/>
    <property type="evidence" value="ECO:0007669"/>
    <property type="project" value="UniProtKB-KW"/>
</dbReference>
<evidence type="ECO:0000256" key="8">
    <source>
        <dbReference type="ARBA" id="ARBA00022909"/>
    </source>
</evidence>
<keyword evidence="8" id="KW-0289">Folate biosynthesis</keyword>
<dbReference type="AlphaFoldDB" id="A0A9D1F1K7"/>
<dbReference type="Proteomes" id="UP000823928">
    <property type="component" value="Unassembled WGS sequence"/>
</dbReference>
<evidence type="ECO:0000256" key="3">
    <source>
        <dbReference type="ARBA" id="ARBA00004763"/>
    </source>
</evidence>
<dbReference type="InterPro" id="IPR045031">
    <property type="entry name" value="DHP_synth-like"/>
</dbReference>
<protein>
    <recommendedName>
        <fullName evidence="4">dihydropteroate synthase</fullName>
        <ecNumber evidence="4">2.5.1.15</ecNumber>
    </recommendedName>
</protein>
<dbReference type="GO" id="GO:0046872">
    <property type="term" value="F:metal ion binding"/>
    <property type="evidence" value="ECO:0007669"/>
    <property type="project" value="UniProtKB-KW"/>
</dbReference>
<keyword evidence="7" id="KW-0460">Magnesium</keyword>
<sequence>MHDFLIKEIITSDIKPEIEYIGFDKSYSNIAAAKFQYKNIKIFGLSPAQANILKQTAISVGADCATHREVITGKIEKSDCILGGSLSQIRKIAEKLHCQPFGLKFLGEELVKNYNRPRKTKVMGILNVTDNSFSDGGEFLEPSKAFGHLKDMVKDGADIIDIGAESTKPYSAPVPAEVQLERILPVLELVKKEKLNVPISIDTRSALVAENCIKAGAVLINDVSGMTYDWCMADVVAKYGVHVILQHSKGTPENMQNSPEYKNLMDEIFLDLNRKIGFALTKGIAKNNIIVDPGIGFGKTREHNFEILERIEELHSLGCPILLGLSRKSLLNMQDEDNITKDIYTVALNTIAIKKNVEIIRVHNVKLHKNLIRMLSN</sequence>
<dbReference type="EMBL" id="DVIU01000294">
    <property type="protein sequence ID" value="HIS37796.1"/>
    <property type="molecule type" value="Genomic_DNA"/>
</dbReference>
<comment type="caution">
    <text evidence="10">The sequence shown here is derived from an EMBL/GenBank/DDBJ whole genome shotgun (WGS) entry which is preliminary data.</text>
</comment>
<evidence type="ECO:0000256" key="4">
    <source>
        <dbReference type="ARBA" id="ARBA00012458"/>
    </source>
</evidence>
<dbReference type="CDD" id="cd00739">
    <property type="entry name" value="DHPS"/>
    <property type="match status" value="1"/>
</dbReference>
<dbReference type="Gene3D" id="3.20.20.20">
    <property type="entry name" value="Dihydropteroate synthase-like"/>
    <property type="match status" value="1"/>
</dbReference>
<dbReference type="InterPro" id="IPR006390">
    <property type="entry name" value="DHP_synth_dom"/>
</dbReference>
<dbReference type="PROSITE" id="PS50972">
    <property type="entry name" value="PTERIN_BINDING"/>
    <property type="match status" value="1"/>
</dbReference>
<gene>
    <name evidence="10" type="primary">folP</name>
    <name evidence="10" type="ORF">IAC10_14425</name>
</gene>
<dbReference type="PROSITE" id="PS00793">
    <property type="entry name" value="DHPS_2"/>
    <property type="match status" value="1"/>
</dbReference>
<comment type="pathway">
    <text evidence="3">Cofactor biosynthesis; tetrahydrofolate biosynthesis; 7,8-dihydrofolate from 2-amino-4-hydroxy-6-hydroxymethyl-7,8-dihydropteridine diphosphate and 4-aminobenzoate: step 1/2.</text>
</comment>
<keyword evidence="6" id="KW-0479">Metal-binding</keyword>
<proteinExistence type="predicted"/>
<dbReference type="PROSITE" id="PS00792">
    <property type="entry name" value="DHPS_1"/>
    <property type="match status" value="1"/>
</dbReference>
<evidence type="ECO:0000256" key="6">
    <source>
        <dbReference type="ARBA" id="ARBA00022723"/>
    </source>
</evidence>
<evidence type="ECO:0000256" key="2">
    <source>
        <dbReference type="ARBA" id="ARBA00001946"/>
    </source>
</evidence>
<reference evidence="10" key="1">
    <citation type="submission" date="2020-10" db="EMBL/GenBank/DDBJ databases">
        <authorList>
            <person name="Gilroy R."/>
        </authorList>
    </citation>
    <scope>NUCLEOTIDE SEQUENCE</scope>
    <source>
        <strain evidence="10">6276</strain>
    </source>
</reference>
<dbReference type="GO" id="GO:0005829">
    <property type="term" value="C:cytosol"/>
    <property type="evidence" value="ECO:0007669"/>
    <property type="project" value="TreeGrafter"/>
</dbReference>
<evidence type="ECO:0000259" key="9">
    <source>
        <dbReference type="PROSITE" id="PS50972"/>
    </source>
</evidence>
<evidence type="ECO:0000256" key="5">
    <source>
        <dbReference type="ARBA" id="ARBA00022679"/>
    </source>
</evidence>
<evidence type="ECO:0000313" key="10">
    <source>
        <dbReference type="EMBL" id="HIS37796.1"/>
    </source>
</evidence>
<dbReference type="NCBIfam" id="TIGR01496">
    <property type="entry name" value="DHPS"/>
    <property type="match status" value="1"/>
</dbReference>
<organism evidence="10 11">
    <name type="scientific">Candidatus Scatousia excrementigallinarum</name>
    <dbReference type="NCBI Taxonomy" id="2840935"/>
    <lineage>
        <taxon>Bacteria</taxon>
        <taxon>Candidatus Scatousia</taxon>
    </lineage>
</organism>